<evidence type="ECO:0000313" key="2">
    <source>
        <dbReference type="Proteomes" id="UP000027195"/>
    </source>
</evidence>
<organism evidence="1 2">
    <name type="scientific">Botryobasidium botryosum (strain FD-172 SS1)</name>
    <dbReference type="NCBI Taxonomy" id="930990"/>
    <lineage>
        <taxon>Eukaryota</taxon>
        <taxon>Fungi</taxon>
        <taxon>Dikarya</taxon>
        <taxon>Basidiomycota</taxon>
        <taxon>Agaricomycotina</taxon>
        <taxon>Agaricomycetes</taxon>
        <taxon>Cantharellales</taxon>
        <taxon>Botryobasidiaceae</taxon>
        <taxon>Botryobasidium</taxon>
    </lineage>
</organism>
<accession>A0A067MQ06</accession>
<dbReference type="HOGENOM" id="CLU_1440827_0_0_1"/>
<sequence length="188" mass="20805">MNAKILSPSLLESTPLLEALTIKCRLSCTNFASLPLAASGCLPRLRALVLRGILIPLTHPLYTNLTDLTLTRFRFSEPNSIQGSLQACTASPTLERLHLNALMFFGPIPSDSVHPSASLFHLPRLQYLQIESMKPVQVTRYILSRLAVPPSARMALDNIFQTGRPMISPRALTSRPIFQSCRPRLLCA</sequence>
<proteinExistence type="predicted"/>
<dbReference type="InterPro" id="IPR032675">
    <property type="entry name" value="LRR_dom_sf"/>
</dbReference>
<name>A0A067MQ06_BOTB1</name>
<keyword evidence="2" id="KW-1185">Reference proteome</keyword>
<protein>
    <recommendedName>
        <fullName evidence="3">F-box domain-containing protein</fullName>
    </recommendedName>
</protein>
<dbReference type="Gene3D" id="3.80.10.10">
    <property type="entry name" value="Ribonuclease Inhibitor"/>
    <property type="match status" value="1"/>
</dbReference>
<dbReference type="EMBL" id="KL198026">
    <property type="protein sequence ID" value="KDQ16785.1"/>
    <property type="molecule type" value="Genomic_DNA"/>
</dbReference>
<gene>
    <name evidence="1" type="ORF">BOTBODRAFT_30685</name>
</gene>
<dbReference type="AlphaFoldDB" id="A0A067MQ06"/>
<dbReference type="SUPFAM" id="SSF52047">
    <property type="entry name" value="RNI-like"/>
    <property type="match status" value="1"/>
</dbReference>
<evidence type="ECO:0008006" key="3">
    <source>
        <dbReference type="Google" id="ProtNLM"/>
    </source>
</evidence>
<dbReference type="InParanoid" id="A0A067MQ06"/>
<dbReference type="Proteomes" id="UP000027195">
    <property type="component" value="Unassembled WGS sequence"/>
</dbReference>
<reference evidence="2" key="1">
    <citation type="journal article" date="2014" name="Proc. Natl. Acad. Sci. U.S.A.">
        <title>Extensive sampling of basidiomycete genomes demonstrates inadequacy of the white-rot/brown-rot paradigm for wood decay fungi.</title>
        <authorList>
            <person name="Riley R."/>
            <person name="Salamov A.A."/>
            <person name="Brown D.W."/>
            <person name="Nagy L.G."/>
            <person name="Floudas D."/>
            <person name="Held B.W."/>
            <person name="Levasseur A."/>
            <person name="Lombard V."/>
            <person name="Morin E."/>
            <person name="Otillar R."/>
            <person name="Lindquist E.A."/>
            <person name="Sun H."/>
            <person name="LaButti K.M."/>
            <person name="Schmutz J."/>
            <person name="Jabbour D."/>
            <person name="Luo H."/>
            <person name="Baker S.E."/>
            <person name="Pisabarro A.G."/>
            <person name="Walton J.D."/>
            <person name="Blanchette R.A."/>
            <person name="Henrissat B."/>
            <person name="Martin F."/>
            <person name="Cullen D."/>
            <person name="Hibbett D.S."/>
            <person name="Grigoriev I.V."/>
        </authorList>
    </citation>
    <scope>NUCLEOTIDE SEQUENCE [LARGE SCALE GENOMIC DNA]</scope>
    <source>
        <strain evidence="2">FD-172 SS1</strain>
    </source>
</reference>
<dbReference type="STRING" id="930990.A0A067MQ06"/>
<evidence type="ECO:0000313" key="1">
    <source>
        <dbReference type="EMBL" id="KDQ16785.1"/>
    </source>
</evidence>